<evidence type="ECO:0000256" key="1">
    <source>
        <dbReference type="SAM" id="MobiDB-lite"/>
    </source>
</evidence>
<organism evidence="2 3">
    <name type="scientific">Synechococcus elongatus PCC 11801</name>
    <dbReference type="NCBI Taxonomy" id="2219813"/>
    <lineage>
        <taxon>Bacteria</taxon>
        <taxon>Bacillati</taxon>
        <taxon>Cyanobacteriota</taxon>
        <taxon>Cyanophyceae</taxon>
        <taxon>Synechococcales</taxon>
        <taxon>Synechococcaceae</taxon>
        <taxon>Synechococcus</taxon>
    </lineage>
</organism>
<dbReference type="RefSeq" id="WP_208675660.1">
    <property type="nucleotide sequence ID" value="NZ_CP030139.2"/>
</dbReference>
<dbReference type="Pfam" id="PF14233">
    <property type="entry name" value="DUF4335"/>
    <property type="match status" value="1"/>
</dbReference>
<dbReference type="Proteomes" id="UP000267249">
    <property type="component" value="Chromosome"/>
</dbReference>
<dbReference type="InterPro" id="IPR025569">
    <property type="entry name" value="DUF4335"/>
</dbReference>
<dbReference type="AlphaFoldDB" id="A0AAN1QM88"/>
<evidence type="ECO:0000313" key="3">
    <source>
        <dbReference type="Proteomes" id="UP000267249"/>
    </source>
</evidence>
<dbReference type="EMBL" id="CP030139">
    <property type="protein sequence ID" value="AZB71935.1"/>
    <property type="molecule type" value="Genomic_DNA"/>
</dbReference>
<reference evidence="2 3" key="1">
    <citation type="journal article" date="2018" name="Sci. Rep.">
        <title>Genome Features and Biochemical Characteristics of a Robust, Fast Growing and Naturally Transformable Cyanobacterium Synechococcus elongatus PCC 11801 Isolated from India.</title>
        <authorList>
            <person name="Jaiswal D."/>
            <person name="Sengupta A."/>
            <person name="Sohoni S."/>
            <person name="Sengupta S."/>
            <person name="Phadnavis A.G."/>
            <person name="Pakrasi H.B."/>
            <person name="Wangikar P.P."/>
        </authorList>
    </citation>
    <scope>NUCLEOTIDE SEQUENCE [LARGE SCALE GENOMIC DNA]</scope>
    <source>
        <strain evidence="2 3">PCC 11801</strain>
    </source>
</reference>
<protein>
    <submittedName>
        <fullName evidence="2">DUF4335 domain-containing protein</fullName>
    </submittedName>
</protein>
<feature type="region of interest" description="Disordered" evidence="1">
    <location>
        <begin position="183"/>
        <end position="214"/>
    </location>
</feature>
<name>A0AAN1QM88_SYNEL</name>
<feature type="compositionally biased region" description="Low complexity" evidence="1">
    <location>
        <begin position="190"/>
        <end position="209"/>
    </location>
</feature>
<accession>A0AAN1QM88</accession>
<proteinExistence type="predicted"/>
<sequence>MQLQRLYQLPNCSLLVQGLSDASLGNSQCLTIVTRVECGFPGLQPALRGGKDFLVQLTAVVSAYAQGMISGLPRPQSAISRELVQLRSLARDRHQLISTENGGQVVLELNSLQLFDLLDAIDQLVADPLALPDLQVSFAPLPRRHVPPLVPLPQRAAAPAMGLAGLAIAAAAFFALPIPEIKPPKENLPQTEQTAETPNNNPPATTTPPADSPEITDTAALEAAVRASRAAIATAWDNNPQYEPSRTEEYRVSATATGQIVGYRTEDSQANIQQTPLASLLKPLPAGDRQPLADLRVVFEPSPNGGSLEVSPWDGY</sequence>
<gene>
    <name evidence="2" type="ORF">DOP62_03595</name>
</gene>
<evidence type="ECO:0000313" key="2">
    <source>
        <dbReference type="EMBL" id="AZB71935.1"/>
    </source>
</evidence>